<dbReference type="SUPFAM" id="SSF49313">
    <property type="entry name" value="Cadherin-like"/>
    <property type="match status" value="1"/>
</dbReference>
<keyword evidence="5" id="KW-1003">Cell membrane</keyword>
<evidence type="ECO:0000256" key="11">
    <source>
        <dbReference type="ARBA" id="ARBA00023212"/>
    </source>
</evidence>
<dbReference type="InParanoid" id="A0A6I8UJZ1"/>
<dbReference type="ExpressionAtlas" id="A0A6I8UJZ1">
    <property type="expression patterns" value="baseline"/>
</dbReference>
<accession>A0A6I8UJZ1</accession>
<keyword evidence="9 12" id="KW-0472">Membrane</keyword>
<dbReference type="FunCoup" id="A0A6I8UJZ1">
    <property type="interactions" value="71"/>
</dbReference>
<dbReference type="Pfam" id="PF20989">
    <property type="entry name" value="Sarcoglycan_2_C"/>
    <property type="match status" value="1"/>
</dbReference>
<comment type="subcellular location">
    <subcellularLocation>
        <location evidence="3">Cell membrane</location>
        <location evidence="3">Sarcolemma</location>
        <topology evidence="3">Single-pass membrane protein</topology>
    </subcellularLocation>
    <subcellularLocation>
        <location evidence="2">Cytoplasm</location>
        <location evidence="2">Cytoskeleton</location>
    </subcellularLocation>
</comment>
<evidence type="ECO:0000256" key="6">
    <source>
        <dbReference type="ARBA" id="ARBA00022490"/>
    </source>
</evidence>
<evidence type="ECO:0000256" key="4">
    <source>
        <dbReference type="ARBA" id="ARBA00007721"/>
    </source>
</evidence>
<evidence type="ECO:0000313" key="15">
    <source>
        <dbReference type="RefSeq" id="XP_001356600.3"/>
    </source>
</evidence>
<evidence type="ECO:0000313" key="14">
    <source>
        <dbReference type="Proteomes" id="UP000001819"/>
    </source>
</evidence>
<dbReference type="InterPro" id="IPR048347">
    <property type="entry name" value="Sarcoglycan_C"/>
</dbReference>
<gene>
    <name evidence="15" type="primary">Scgalpha</name>
</gene>
<comment type="function">
    <text evidence="1">Component of the sarcoglycan complex, a subcomplex of the dystrophin-glycoprotein complex which forms a link between the F-actin cytoskeleton and the extracellular matrix.</text>
</comment>
<dbReference type="PANTHER" id="PTHR10132:SF14">
    <property type="entry name" value="SARCOGLYCAN ALPHA, ISOFORM C"/>
    <property type="match status" value="1"/>
</dbReference>
<dbReference type="AlphaFoldDB" id="A0A6I8UJZ1"/>
<dbReference type="InterPro" id="IPR006644">
    <property type="entry name" value="Cadg"/>
</dbReference>
<evidence type="ECO:0000256" key="9">
    <source>
        <dbReference type="ARBA" id="ARBA00023136"/>
    </source>
</evidence>
<evidence type="ECO:0000259" key="13">
    <source>
        <dbReference type="SMART" id="SM00736"/>
    </source>
</evidence>
<keyword evidence="8 12" id="KW-1133">Transmembrane helix</keyword>
<evidence type="ECO:0000256" key="1">
    <source>
        <dbReference type="ARBA" id="ARBA00002860"/>
    </source>
</evidence>
<dbReference type="RefSeq" id="XP_001356600.3">
    <property type="nucleotide sequence ID" value="XM_001356564.4"/>
</dbReference>
<dbReference type="Proteomes" id="UP000001819">
    <property type="component" value="Chromosome 4"/>
</dbReference>
<evidence type="ECO:0000256" key="10">
    <source>
        <dbReference type="ARBA" id="ARBA00023180"/>
    </source>
</evidence>
<evidence type="ECO:0000256" key="12">
    <source>
        <dbReference type="SAM" id="Phobius"/>
    </source>
</evidence>
<feature type="transmembrane region" description="Helical" evidence="12">
    <location>
        <begin position="45"/>
        <end position="63"/>
    </location>
</feature>
<evidence type="ECO:0000256" key="7">
    <source>
        <dbReference type="ARBA" id="ARBA00022692"/>
    </source>
</evidence>
<evidence type="ECO:0000256" key="3">
    <source>
        <dbReference type="ARBA" id="ARBA00004513"/>
    </source>
</evidence>
<organism evidence="14 15">
    <name type="scientific">Drosophila pseudoobscura pseudoobscura</name>
    <name type="common">Fruit fly</name>
    <dbReference type="NCBI Taxonomy" id="46245"/>
    <lineage>
        <taxon>Eukaryota</taxon>
        <taxon>Metazoa</taxon>
        <taxon>Ecdysozoa</taxon>
        <taxon>Arthropoda</taxon>
        <taxon>Hexapoda</taxon>
        <taxon>Insecta</taxon>
        <taxon>Pterygota</taxon>
        <taxon>Neoptera</taxon>
        <taxon>Endopterygota</taxon>
        <taxon>Diptera</taxon>
        <taxon>Brachycera</taxon>
        <taxon>Muscomorpha</taxon>
        <taxon>Ephydroidea</taxon>
        <taxon>Drosophilidae</taxon>
        <taxon>Drosophila</taxon>
        <taxon>Sophophora</taxon>
    </lineage>
</organism>
<keyword evidence="6" id="KW-0963">Cytoplasm</keyword>
<feature type="transmembrane region" description="Helical" evidence="12">
    <location>
        <begin position="337"/>
        <end position="361"/>
    </location>
</feature>
<keyword evidence="11" id="KW-0206">Cytoskeleton</keyword>
<dbReference type="InterPro" id="IPR048346">
    <property type="entry name" value="Sarcoglycan_N"/>
</dbReference>
<sequence length="482" mass="54601">MVRCLCLSRPDTHHGNFSSQLEATNFVYGQLKCQCESVTPPKMQLLLLIVAALACLCLCNGAAGGTLQANVGELFTYKIEPHLFNWTHQVISEQFSYRPTMRNYPDLPTWMRYEYSHEYHAGFLYGTPPETEAGKALSIEVIALNRQNFETRITDLAMSVCQKFPTPNVVQMKIDNLNWVHLMDPGRVENLRNIFRKDLWPSSKEDLSVVFMESAVNMGGRLPLRPQQREGVIVHVGSVAQFSPRLKELQEEVRPLYKLPSCTYKRTSVQKIFENVGFKLDWCAFKMVGLESPTEILYHSGKQQNEQQPSGDEQLHNDRWMGITREDVPRRNYIDEFAFAFAIPGMIFAILIGMLSAVLCFQHQKFSDPHSEFFFANIFHICEESCAQAPSDSETDHESESSVFFESPISSTVQMVKCADQPLTTLKSLKDPNFLLDNTSMRSQSPSNSFYQLDCGAASSIYPRPKPPPYTGGTLGRNGVDI</sequence>
<dbReference type="PANTHER" id="PTHR10132">
    <property type="entry name" value="ALPHA-/EPSILON-SARCOGLYCAN FAMILY MEMBER"/>
    <property type="match status" value="1"/>
</dbReference>
<dbReference type="Pfam" id="PF05510">
    <property type="entry name" value="Sarcoglycan_2"/>
    <property type="match status" value="1"/>
</dbReference>
<keyword evidence="7 12" id="KW-0812">Transmembrane</keyword>
<evidence type="ECO:0000256" key="5">
    <source>
        <dbReference type="ARBA" id="ARBA00022475"/>
    </source>
</evidence>
<dbReference type="InterPro" id="IPR015919">
    <property type="entry name" value="Cadherin-like_sf"/>
</dbReference>
<evidence type="ECO:0000256" key="8">
    <source>
        <dbReference type="ARBA" id="ARBA00022989"/>
    </source>
</evidence>
<dbReference type="GO" id="GO:0042383">
    <property type="term" value="C:sarcolemma"/>
    <property type="evidence" value="ECO:0007669"/>
    <property type="project" value="UniProtKB-SubCell"/>
</dbReference>
<dbReference type="Gene3D" id="2.60.40.10">
    <property type="entry name" value="Immunoglobulins"/>
    <property type="match status" value="1"/>
</dbReference>
<dbReference type="GO" id="GO:0005856">
    <property type="term" value="C:cytoskeleton"/>
    <property type="evidence" value="ECO:0007669"/>
    <property type="project" value="UniProtKB-SubCell"/>
</dbReference>
<dbReference type="InterPro" id="IPR008908">
    <property type="entry name" value="Sarcoglycan_alpha/epsilon"/>
</dbReference>
<reference evidence="15" key="1">
    <citation type="submission" date="2025-08" db="UniProtKB">
        <authorList>
            <consortium name="RefSeq"/>
        </authorList>
    </citation>
    <scope>IDENTIFICATION</scope>
    <source>
        <strain evidence="15">MV-25-SWS-2005</strain>
        <tissue evidence="15">Whole body</tissue>
    </source>
</reference>
<keyword evidence="14" id="KW-1185">Reference proteome</keyword>
<dbReference type="SMART" id="SM00736">
    <property type="entry name" value="CADG"/>
    <property type="match status" value="1"/>
</dbReference>
<keyword evidence="10" id="KW-0325">Glycoprotein</keyword>
<feature type="domain" description="Dystroglycan-type cadherin-like" evidence="13">
    <location>
        <begin position="61"/>
        <end position="167"/>
    </location>
</feature>
<dbReference type="InterPro" id="IPR013783">
    <property type="entry name" value="Ig-like_fold"/>
</dbReference>
<dbReference type="KEGG" id="dpo:4817411"/>
<evidence type="ECO:0000256" key="2">
    <source>
        <dbReference type="ARBA" id="ARBA00004245"/>
    </source>
</evidence>
<dbReference type="GO" id="GO:0005509">
    <property type="term" value="F:calcium ion binding"/>
    <property type="evidence" value="ECO:0007669"/>
    <property type="project" value="InterPro"/>
</dbReference>
<name>A0A6I8UJZ1_DROPS</name>
<protein>
    <submittedName>
        <fullName evidence="15">Epsilon-sarcoglycan isoform X1</fullName>
    </submittedName>
</protein>
<comment type="similarity">
    <text evidence="4">Belongs to the sarcoglycan alpha/epsilon family.</text>
</comment>
<dbReference type="GO" id="GO:0016012">
    <property type="term" value="C:sarcoglycan complex"/>
    <property type="evidence" value="ECO:0007669"/>
    <property type="project" value="InterPro"/>
</dbReference>
<proteinExistence type="inferred from homology"/>